<dbReference type="PANTHER" id="PTHR24223:SF399">
    <property type="entry name" value="ABC TRANSPORTER ATNG"/>
    <property type="match status" value="1"/>
</dbReference>
<keyword evidence="3" id="KW-0547">Nucleotide-binding</keyword>
<feature type="transmembrane region" description="Helical" evidence="8">
    <location>
        <begin position="229"/>
        <end position="251"/>
    </location>
</feature>
<keyword evidence="11" id="KW-1185">Reference proteome</keyword>
<organism evidence="10 11">
    <name type="scientific">Aspergillus violaceofuscus (strain CBS 115571)</name>
    <dbReference type="NCBI Taxonomy" id="1450538"/>
    <lineage>
        <taxon>Eukaryota</taxon>
        <taxon>Fungi</taxon>
        <taxon>Dikarya</taxon>
        <taxon>Ascomycota</taxon>
        <taxon>Pezizomycotina</taxon>
        <taxon>Eurotiomycetes</taxon>
        <taxon>Eurotiomycetidae</taxon>
        <taxon>Eurotiales</taxon>
        <taxon>Aspergillaceae</taxon>
        <taxon>Aspergillus</taxon>
    </lineage>
</organism>
<evidence type="ECO:0000256" key="8">
    <source>
        <dbReference type="SAM" id="Phobius"/>
    </source>
</evidence>
<keyword evidence="6 8" id="KW-0472">Membrane</keyword>
<evidence type="ECO:0000256" key="6">
    <source>
        <dbReference type="ARBA" id="ARBA00023136"/>
    </source>
</evidence>
<feature type="transmembrane region" description="Helical" evidence="8">
    <location>
        <begin position="486"/>
        <end position="506"/>
    </location>
</feature>
<feature type="transmembrane region" description="Helical" evidence="8">
    <location>
        <begin position="526"/>
        <end position="545"/>
    </location>
</feature>
<feature type="region of interest" description="Disordered" evidence="7">
    <location>
        <begin position="269"/>
        <end position="297"/>
    </location>
</feature>
<sequence>MLKLLRWLEQTSHRDINIGYGLLGAYAIVYMGQAIATGAYWRLQLRFITTLRGTLISALYRKALQLSDVEARKATVALMSTDVEMACTGLEQLHEVYFSLLQIGIATWLLERQVGAACVSPAIVAAICAIATYKLSQHVGQSQRAWLESVQQRLNATTSVLLNMKTVRLFGFAKDLSQRLSDLRNTELHSASKYRTILVVRSFGDTPVVTLTIYAAIRSNTWASSSASHIYTAISLLGLISSPLVAVFQLVPIEGFLASPTHADYRISPSTTGTHVESEKQAMESVRPSSDQKSGGGSRFALTIRNATFSYPGSSSVVLQDFTVNIPRSQLTLILGPAMARAVYARKELFVLDDCFSALDPQTEGKVAQRLLGPQGMMRENGQTVVVASNGERLLPYADLVILLGINGRIRAQGSPRELASHLTIPYKGNNMEENETYTTQQGPLSIPNASSDGTAKQTESKDNRSDHRKVSVYGSYFRSMGFWRGTGLCALLIFQTFFSKFPTVWLQWWLDKSPSSMASSYAKDIGVYSLFQVVSMIFTLLAAFQQLRIVMPRTSRYFHGRLLKAAMDTIEVDSVVNKFSQDLQLIDWNLPVTFLNASEGALATLAQVIIIASSFPYVFAAFPVLLAVVLAIQRFYLRTSKQVRAMDIEAKSPLL</sequence>
<dbReference type="EMBL" id="KZ825203">
    <property type="protein sequence ID" value="PYI14768.1"/>
    <property type="molecule type" value="Genomic_DNA"/>
</dbReference>
<dbReference type="PANTHER" id="PTHR24223">
    <property type="entry name" value="ATP-BINDING CASSETTE SUB-FAMILY C"/>
    <property type="match status" value="1"/>
</dbReference>
<feature type="transmembrane region" description="Helical" evidence="8">
    <location>
        <begin position="618"/>
        <end position="638"/>
    </location>
</feature>
<dbReference type="InterPro" id="IPR050173">
    <property type="entry name" value="ABC_transporter_C-like"/>
</dbReference>
<gene>
    <name evidence="10" type="ORF">BO99DRAFT_437010</name>
</gene>
<dbReference type="GO" id="GO:0016020">
    <property type="term" value="C:membrane"/>
    <property type="evidence" value="ECO:0007669"/>
    <property type="project" value="InterPro"/>
</dbReference>
<evidence type="ECO:0000256" key="2">
    <source>
        <dbReference type="ARBA" id="ARBA00022692"/>
    </source>
</evidence>
<feature type="domain" description="ABC transmembrane type-1" evidence="9">
    <location>
        <begin position="1"/>
        <end position="252"/>
    </location>
</feature>
<dbReference type="InterPro" id="IPR027417">
    <property type="entry name" value="P-loop_NTPase"/>
</dbReference>
<dbReference type="STRING" id="1450538.A0A2V5GUF8"/>
<evidence type="ECO:0000256" key="5">
    <source>
        <dbReference type="ARBA" id="ARBA00022989"/>
    </source>
</evidence>
<evidence type="ECO:0000313" key="11">
    <source>
        <dbReference type="Proteomes" id="UP000249829"/>
    </source>
</evidence>
<dbReference type="GO" id="GO:0140359">
    <property type="term" value="F:ABC-type transporter activity"/>
    <property type="evidence" value="ECO:0007669"/>
    <property type="project" value="InterPro"/>
</dbReference>
<reference evidence="10 11" key="1">
    <citation type="submission" date="2018-02" db="EMBL/GenBank/DDBJ databases">
        <title>The genomes of Aspergillus section Nigri reveals drivers in fungal speciation.</title>
        <authorList>
            <consortium name="DOE Joint Genome Institute"/>
            <person name="Vesth T.C."/>
            <person name="Nybo J."/>
            <person name="Theobald S."/>
            <person name="Brandl J."/>
            <person name="Frisvad J.C."/>
            <person name="Nielsen K.F."/>
            <person name="Lyhne E.K."/>
            <person name="Kogle M.E."/>
            <person name="Kuo A."/>
            <person name="Riley R."/>
            <person name="Clum A."/>
            <person name="Nolan M."/>
            <person name="Lipzen A."/>
            <person name="Salamov A."/>
            <person name="Henrissat B."/>
            <person name="Wiebenga A."/>
            <person name="De vries R.P."/>
            <person name="Grigoriev I.V."/>
            <person name="Mortensen U.H."/>
            <person name="Andersen M.R."/>
            <person name="Baker S.E."/>
        </authorList>
    </citation>
    <scope>NUCLEOTIDE SEQUENCE [LARGE SCALE GENOMIC DNA]</scope>
    <source>
        <strain evidence="10 11">CBS 115571</strain>
    </source>
</reference>
<dbReference type="SUPFAM" id="SSF52540">
    <property type="entry name" value="P-loop containing nucleoside triphosphate hydrolases"/>
    <property type="match status" value="1"/>
</dbReference>
<feature type="transmembrane region" description="Helical" evidence="8">
    <location>
        <begin position="20"/>
        <end position="43"/>
    </location>
</feature>
<dbReference type="InterPro" id="IPR011527">
    <property type="entry name" value="ABC1_TM_dom"/>
</dbReference>
<feature type="region of interest" description="Disordered" evidence="7">
    <location>
        <begin position="437"/>
        <end position="467"/>
    </location>
</feature>
<evidence type="ECO:0000256" key="3">
    <source>
        <dbReference type="ARBA" id="ARBA00022741"/>
    </source>
</evidence>
<dbReference type="InterPro" id="IPR036640">
    <property type="entry name" value="ABC1_TM_sf"/>
</dbReference>
<feature type="transmembrane region" description="Helical" evidence="8">
    <location>
        <begin position="198"/>
        <end position="217"/>
    </location>
</feature>
<dbReference type="SUPFAM" id="SSF90123">
    <property type="entry name" value="ABC transporter transmembrane region"/>
    <property type="match status" value="2"/>
</dbReference>
<name>A0A2V5GUF8_ASPV1</name>
<feature type="transmembrane region" description="Helical" evidence="8">
    <location>
        <begin position="589"/>
        <end position="612"/>
    </location>
</feature>
<keyword evidence="4" id="KW-0067">ATP-binding</keyword>
<proteinExistence type="predicted"/>
<dbReference type="PROSITE" id="PS50929">
    <property type="entry name" value="ABC_TM1F"/>
    <property type="match status" value="2"/>
</dbReference>
<dbReference type="AlphaFoldDB" id="A0A2V5GUF8"/>
<dbReference type="GO" id="GO:0005524">
    <property type="term" value="F:ATP binding"/>
    <property type="evidence" value="ECO:0007669"/>
    <property type="project" value="UniProtKB-KW"/>
</dbReference>
<evidence type="ECO:0000256" key="7">
    <source>
        <dbReference type="SAM" id="MobiDB-lite"/>
    </source>
</evidence>
<evidence type="ECO:0000256" key="1">
    <source>
        <dbReference type="ARBA" id="ARBA00022448"/>
    </source>
</evidence>
<evidence type="ECO:0000256" key="4">
    <source>
        <dbReference type="ARBA" id="ARBA00022840"/>
    </source>
</evidence>
<evidence type="ECO:0000259" key="9">
    <source>
        <dbReference type="PROSITE" id="PS50929"/>
    </source>
</evidence>
<dbReference type="Gene3D" id="3.40.50.300">
    <property type="entry name" value="P-loop containing nucleotide triphosphate hydrolases"/>
    <property type="match status" value="1"/>
</dbReference>
<dbReference type="Proteomes" id="UP000249829">
    <property type="component" value="Unassembled WGS sequence"/>
</dbReference>
<keyword evidence="5 8" id="KW-1133">Transmembrane helix</keyword>
<feature type="domain" description="ABC transmembrane type-1" evidence="9">
    <location>
        <begin position="488"/>
        <end position="656"/>
    </location>
</feature>
<feature type="compositionally biased region" description="Polar residues" evidence="7">
    <location>
        <begin position="437"/>
        <end position="458"/>
    </location>
</feature>
<dbReference type="OMA" id="TNFPTIC"/>
<dbReference type="Gene3D" id="1.20.1560.10">
    <property type="entry name" value="ABC transporter type 1, transmembrane domain"/>
    <property type="match status" value="2"/>
</dbReference>
<evidence type="ECO:0000313" key="10">
    <source>
        <dbReference type="EMBL" id="PYI14768.1"/>
    </source>
</evidence>
<keyword evidence="1" id="KW-0813">Transport</keyword>
<accession>A0A2V5GUF8</accession>
<keyword evidence="2 8" id="KW-0812">Transmembrane</keyword>
<protein>
    <recommendedName>
        <fullName evidence="9">ABC transmembrane type-1 domain-containing protein</fullName>
    </recommendedName>
</protein>